<protein>
    <recommendedName>
        <fullName evidence="4">Transmembrane protein</fullName>
    </recommendedName>
</protein>
<proteinExistence type="predicted"/>
<keyword evidence="1" id="KW-0472">Membrane</keyword>
<feature type="transmembrane region" description="Helical" evidence="1">
    <location>
        <begin position="7"/>
        <end position="26"/>
    </location>
</feature>
<keyword evidence="1" id="KW-0812">Transmembrane</keyword>
<sequence>MKQRQHIFQSWAIEVVTVLLASTISFPVSDALGMQLSILPFVMVACYVALKLIYHLCLSLSARIISLTSLFHHKPTQSDRQTKDDCTLATAISTVDNDDIQMKRIELFHYEYQHEERQYLQQKEREEDEKLQAVLQYTRNTFRQFDFNEEEIFQICECVRYFVTNRQALSTTNIRIKRRTAVTQVSLKNFAWNIAFQYNISRDVTAQFVMQTFHEWFSNSTIETIRKNLRTTTGKHKIKIDEHIISSLQNYNSI</sequence>
<dbReference type="AlphaFoldDB" id="A0AB37LQM1"/>
<feature type="transmembrane region" description="Helical" evidence="1">
    <location>
        <begin position="32"/>
        <end position="54"/>
    </location>
</feature>
<evidence type="ECO:0000313" key="3">
    <source>
        <dbReference type="Proteomes" id="UP000261088"/>
    </source>
</evidence>
<dbReference type="EMBL" id="QSUP01000031">
    <property type="protein sequence ID" value="RGN47002.1"/>
    <property type="molecule type" value="Genomic_DNA"/>
</dbReference>
<organism evidence="2 3">
    <name type="scientific">Parabacteroides merdae</name>
    <dbReference type="NCBI Taxonomy" id="46503"/>
    <lineage>
        <taxon>Bacteria</taxon>
        <taxon>Pseudomonadati</taxon>
        <taxon>Bacteroidota</taxon>
        <taxon>Bacteroidia</taxon>
        <taxon>Bacteroidales</taxon>
        <taxon>Tannerellaceae</taxon>
        <taxon>Parabacteroides</taxon>
    </lineage>
</organism>
<gene>
    <name evidence="2" type="ORF">DXB61_16740</name>
</gene>
<keyword evidence="1" id="KW-1133">Transmembrane helix</keyword>
<accession>A0AB37LQM1</accession>
<evidence type="ECO:0000256" key="1">
    <source>
        <dbReference type="SAM" id="Phobius"/>
    </source>
</evidence>
<dbReference type="RefSeq" id="WP_122122672.1">
    <property type="nucleotide sequence ID" value="NZ_QSUP01000031.1"/>
</dbReference>
<dbReference type="Proteomes" id="UP000261088">
    <property type="component" value="Unassembled WGS sequence"/>
</dbReference>
<reference evidence="2 3" key="1">
    <citation type="submission" date="2018-08" db="EMBL/GenBank/DDBJ databases">
        <title>A genome reference for cultivated species of the human gut microbiota.</title>
        <authorList>
            <person name="Zou Y."/>
            <person name="Xue W."/>
            <person name="Luo G."/>
        </authorList>
    </citation>
    <scope>NUCLEOTIDE SEQUENCE [LARGE SCALE GENOMIC DNA]</scope>
    <source>
        <strain evidence="2 3">OM05-11AA</strain>
    </source>
</reference>
<evidence type="ECO:0008006" key="4">
    <source>
        <dbReference type="Google" id="ProtNLM"/>
    </source>
</evidence>
<comment type="caution">
    <text evidence="2">The sequence shown here is derived from an EMBL/GenBank/DDBJ whole genome shotgun (WGS) entry which is preliminary data.</text>
</comment>
<evidence type="ECO:0000313" key="2">
    <source>
        <dbReference type="EMBL" id="RGN47002.1"/>
    </source>
</evidence>
<name>A0AB37LQM1_9BACT</name>